<dbReference type="EMBL" id="KR534323">
    <property type="protein sequence ID" value="AKO60910.1"/>
    <property type="molecule type" value="Genomic_DNA"/>
</dbReference>
<dbReference type="Proteomes" id="UP000202763">
    <property type="component" value="Segment"/>
</dbReference>
<reference evidence="1 2" key="1">
    <citation type="submission" date="2015-05" db="EMBL/GenBank/DDBJ databases">
        <authorList>
            <person name="Wang D.B."/>
            <person name="Wang M."/>
        </authorList>
    </citation>
    <scope>NUCLEOTIDE SEQUENCE [LARGE SCALE GENOMIC DNA]</scope>
</reference>
<dbReference type="Pfam" id="PF11681">
    <property type="entry name" value="Phage_Tube_PhiTE"/>
    <property type="match status" value="1"/>
</dbReference>
<evidence type="ECO:0000313" key="2">
    <source>
        <dbReference type="Proteomes" id="UP000202763"/>
    </source>
</evidence>
<name>A0A0H4J1Z1_9CAUD</name>
<evidence type="ECO:0000313" key="1">
    <source>
        <dbReference type="EMBL" id="AKO60910.1"/>
    </source>
</evidence>
<proteinExistence type="predicted"/>
<accession>A0A0H4J1Z1</accession>
<dbReference type="KEGG" id="vg:26796504"/>
<dbReference type="InterPro" id="IPR021695">
    <property type="entry name" value="Phage_KPP10_Orf10"/>
</dbReference>
<dbReference type="RefSeq" id="YP_009225443.1">
    <property type="nucleotide sequence ID" value="NC_029094.1"/>
</dbReference>
<protein>
    <submittedName>
        <fullName evidence="1">Uncharacterized protein</fullName>
    </submittedName>
</protein>
<organism evidence="1 2">
    <name type="scientific">Pseudoalteromonas phage H101</name>
    <dbReference type="NCBI Taxonomy" id="1654919"/>
    <lineage>
        <taxon>Viruses</taxon>
        <taxon>Duplodnaviria</taxon>
        <taxon>Heunggongvirae</taxon>
        <taxon>Uroviricota</taxon>
        <taxon>Caudoviricetes</taxon>
        <taxon>Shandongvirus</taxon>
        <taxon>Shandongvirus H101</taxon>
    </lineage>
</organism>
<sequence length="162" mass="17475">MYEVYSPADVNISVGNVNIDGWDSISISKSVDNTTRNIGSDGQVGITYTADQTGMFELEVQQQNSPVNRMCAAWQQAQDLNKRLVYADIVVTDKSGGVLTYMKNCYLDTPADQSLAAEAGSRTWGFFVTKLQYVPDTEGSGTTKAAEALAAINSILSNSANK</sequence>
<keyword evidence="2" id="KW-1185">Reference proteome</keyword>
<dbReference type="GeneID" id="26796504"/>